<comment type="caution">
    <text evidence="5">The sequence shown here is derived from an EMBL/GenBank/DDBJ whole genome shotgun (WGS) entry which is preliminary data.</text>
</comment>
<dbReference type="Gene3D" id="3.40.50.150">
    <property type="entry name" value="Vaccinia Virus protein VP39"/>
    <property type="match status" value="1"/>
</dbReference>
<gene>
    <name evidence="5" type="ORF">ACFQ35_19175</name>
</gene>
<evidence type="ECO:0000256" key="2">
    <source>
        <dbReference type="ARBA" id="ARBA00022603"/>
    </source>
</evidence>
<evidence type="ECO:0000313" key="5">
    <source>
        <dbReference type="EMBL" id="MFD1229267.1"/>
    </source>
</evidence>
<dbReference type="Proteomes" id="UP001597263">
    <property type="component" value="Unassembled WGS sequence"/>
</dbReference>
<evidence type="ECO:0000256" key="3">
    <source>
        <dbReference type="ARBA" id="ARBA00022679"/>
    </source>
</evidence>
<evidence type="ECO:0000259" key="4">
    <source>
        <dbReference type="Pfam" id="PF08241"/>
    </source>
</evidence>
<sequence length="190" mass="20786">MTGKQNIQATQSFGKTIDFGKTASDYRNFRAGFPPEFFDALSAKNYISLAQSALDIGTGTGTVARGLAQKGLTVAGIDPAQALLDEAAELDKEAGVHIRYRTGSAENLTEAADSFDLLTAGQCWHWFDRPKAAQEAKRVLKSNGRIIIAHFDWLPFTGNVVEATEQLILKYNPKWTMVAAAEFIRNGCRI</sequence>
<organism evidence="5 6">
    <name type="scientific">Pseudochrobactrum kiredjianiae</name>
    <dbReference type="NCBI Taxonomy" id="386305"/>
    <lineage>
        <taxon>Bacteria</taxon>
        <taxon>Pseudomonadati</taxon>
        <taxon>Pseudomonadota</taxon>
        <taxon>Alphaproteobacteria</taxon>
        <taxon>Hyphomicrobiales</taxon>
        <taxon>Brucellaceae</taxon>
        <taxon>Pseudochrobactrum</taxon>
    </lineage>
</organism>
<reference evidence="6" key="1">
    <citation type="journal article" date="2019" name="Int. J. Syst. Evol. Microbiol.">
        <title>The Global Catalogue of Microorganisms (GCM) 10K type strain sequencing project: providing services to taxonomists for standard genome sequencing and annotation.</title>
        <authorList>
            <consortium name="The Broad Institute Genomics Platform"/>
            <consortium name="The Broad Institute Genome Sequencing Center for Infectious Disease"/>
            <person name="Wu L."/>
            <person name="Ma J."/>
        </authorList>
    </citation>
    <scope>NUCLEOTIDE SEQUENCE [LARGE SCALE GENOMIC DNA]</scope>
    <source>
        <strain evidence="6">CCUG 49584</strain>
    </source>
</reference>
<dbReference type="RefSeq" id="WP_289386996.1">
    <property type="nucleotide sequence ID" value="NZ_JAUCBM010000004.1"/>
</dbReference>
<keyword evidence="2 5" id="KW-0489">Methyltransferase</keyword>
<dbReference type="InterPro" id="IPR013216">
    <property type="entry name" value="Methyltransf_11"/>
</dbReference>
<dbReference type="PANTHER" id="PTHR44942">
    <property type="entry name" value="METHYLTRANSF_11 DOMAIN-CONTAINING PROTEIN"/>
    <property type="match status" value="1"/>
</dbReference>
<dbReference type="GO" id="GO:0008168">
    <property type="term" value="F:methyltransferase activity"/>
    <property type="evidence" value="ECO:0007669"/>
    <property type="project" value="UniProtKB-KW"/>
</dbReference>
<evidence type="ECO:0000313" key="6">
    <source>
        <dbReference type="Proteomes" id="UP001597263"/>
    </source>
</evidence>
<dbReference type="GO" id="GO:0032259">
    <property type="term" value="P:methylation"/>
    <property type="evidence" value="ECO:0007669"/>
    <property type="project" value="UniProtKB-KW"/>
</dbReference>
<protein>
    <submittedName>
        <fullName evidence="5">Class I SAM-dependent methyltransferase</fullName>
        <ecNumber evidence="5">2.1.1.-</ecNumber>
    </submittedName>
</protein>
<dbReference type="PANTHER" id="PTHR44942:SF4">
    <property type="entry name" value="METHYLTRANSFERASE TYPE 11 DOMAIN-CONTAINING PROTEIN"/>
    <property type="match status" value="1"/>
</dbReference>
<dbReference type="SUPFAM" id="SSF53335">
    <property type="entry name" value="S-adenosyl-L-methionine-dependent methyltransferases"/>
    <property type="match status" value="1"/>
</dbReference>
<proteinExistence type="inferred from homology"/>
<keyword evidence="3 5" id="KW-0808">Transferase</keyword>
<dbReference type="InterPro" id="IPR029063">
    <property type="entry name" value="SAM-dependent_MTases_sf"/>
</dbReference>
<accession>A0ABW3V9G8</accession>
<comment type="similarity">
    <text evidence="1">Belongs to the methyltransferase superfamily.</text>
</comment>
<dbReference type="EMBL" id="JBHTMA010000040">
    <property type="protein sequence ID" value="MFD1229267.1"/>
    <property type="molecule type" value="Genomic_DNA"/>
</dbReference>
<dbReference type="CDD" id="cd02440">
    <property type="entry name" value="AdoMet_MTases"/>
    <property type="match status" value="1"/>
</dbReference>
<dbReference type="InterPro" id="IPR051052">
    <property type="entry name" value="Diverse_substrate_MTase"/>
</dbReference>
<dbReference type="EC" id="2.1.1.-" evidence="5"/>
<keyword evidence="6" id="KW-1185">Reference proteome</keyword>
<name>A0ABW3V9G8_9HYPH</name>
<evidence type="ECO:0000256" key="1">
    <source>
        <dbReference type="ARBA" id="ARBA00008361"/>
    </source>
</evidence>
<feature type="domain" description="Methyltransferase type 11" evidence="4">
    <location>
        <begin position="54"/>
        <end position="148"/>
    </location>
</feature>
<dbReference type="Pfam" id="PF08241">
    <property type="entry name" value="Methyltransf_11"/>
    <property type="match status" value="1"/>
</dbReference>